<protein>
    <recommendedName>
        <fullName evidence="3">Aminoglycoside phosphotransferase domain-containing protein</fullName>
    </recommendedName>
</protein>
<dbReference type="Proteomes" id="UP001379533">
    <property type="component" value="Chromosome"/>
</dbReference>
<proteinExistence type="predicted"/>
<evidence type="ECO:0000313" key="2">
    <source>
        <dbReference type="Proteomes" id="UP001379533"/>
    </source>
</evidence>
<accession>A0ABZ2K5H1</accession>
<evidence type="ECO:0008006" key="3">
    <source>
        <dbReference type="Google" id="ProtNLM"/>
    </source>
</evidence>
<dbReference type="EMBL" id="CP089982">
    <property type="protein sequence ID" value="WXA93948.1"/>
    <property type="molecule type" value="Genomic_DNA"/>
</dbReference>
<name>A0ABZ2K5H1_9BACT</name>
<keyword evidence="2" id="KW-1185">Reference proteome</keyword>
<reference evidence="1 2" key="1">
    <citation type="submission" date="2021-12" db="EMBL/GenBank/DDBJ databases">
        <title>Discovery of the Pendulisporaceae a myxobacterial family with distinct sporulation behavior and unique specialized metabolism.</title>
        <authorList>
            <person name="Garcia R."/>
            <person name="Popoff A."/>
            <person name="Bader C.D."/>
            <person name="Loehr J."/>
            <person name="Walesch S."/>
            <person name="Walt C."/>
            <person name="Boldt J."/>
            <person name="Bunk B."/>
            <person name="Haeckl F.J.F.P.J."/>
            <person name="Gunesch A.P."/>
            <person name="Birkelbach J."/>
            <person name="Nuebel U."/>
            <person name="Pietschmann T."/>
            <person name="Bach T."/>
            <person name="Mueller R."/>
        </authorList>
    </citation>
    <scope>NUCLEOTIDE SEQUENCE [LARGE SCALE GENOMIC DNA]</scope>
    <source>
        <strain evidence="1 2">MSr12523</strain>
    </source>
</reference>
<gene>
    <name evidence="1" type="ORF">LZC95_46785</name>
</gene>
<sequence>MLVFSDAERVADTRRALHALRAKWRGLARAGRLPWASRHARLVALFVDVSELLQAIVDHEFQRTRIDRPSPTALAAAHALTALARALRASWHGRVECPDPHALDAFFEMPIPERARLRAMEGYTHYAVYPEMYVLAAEQARAAASEWCVVGIRSIGLSLGACVAAGLDAPAPFSVRPIGPPFQRALAIGPALEARLLQGPEAAYAIVDEGPGLSGSSFGCVADWLEARKVAPERIHFFPSHRGDVGARGSEAHRARWKRSARHVIDFEDVFLHGPAKDARLEQMFVDHLGPPEGPCEDLGAGAWRAHRFAHERDWPACLPHRERRKYRVRAAGTSWLLRFAGLGRYGEEMMARARRLAAEGLVPPVLAYRHGFIAEEWLGDHIPLSVADVPRADVVEAVVRHLTFLARERAQGAAMGAMPLRLLEMLEHNIRSALGQEMARHARQRWEGALREVVACHEPILGDNKMHAWEWLVAPNGRILKTDALDHHAAHDLIGAQDIGWDMAGARIELGLSNADHESLVRAVALRTGYRRTHTQLAFYQLAYAAFQLGLHTMQRDALEAGHPEIPRLQAACTRYAQIIGRLLYA</sequence>
<organism evidence="1 2">
    <name type="scientific">Pendulispora brunnea</name>
    <dbReference type="NCBI Taxonomy" id="2905690"/>
    <lineage>
        <taxon>Bacteria</taxon>
        <taxon>Pseudomonadati</taxon>
        <taxon>Myxococcota</taxon>
        <taxon>Myxococcia</taxon>
        <taxon>Myxococcales</taxon>
        <taxon>Sorangiineae</taxon>
        <taxon>Pendulisporaceae</taxon>
        <taxon>Pendulispora</taxon>
    </lineage>
</organism>
<dbReference type="RefSeq" id="WP_394844550.1">
    <property type="nucleotide sequence ID" value="NZ_CP089982.1"/>
</dbReference>
<evidence type="ECO:0000313" key="1">
    <source>
        <dbReference type="EMBL" id="WXA93948.1"/>
    </source>
</evidence>